<name>A0A3D4V936_9BACT</name>
<keyword evidence="2" id="KW-1133">Transmembrane helix</keyword>
<feature type="transmembrane region" description="Helical" evidence="2">
    <location>
        <begin position="24"/>
        <end position="46"/>
    </location>
</feature>
<keyword evidence="2" id="KW-0472">Membrane</keyword>
<dbReference type="Proteomes" id="UP000264071">
    <property type="component" value="Unassembled WGS sequence"/>
</dbReference>
<gene>
    <name evidence="3" type="ORF">DGD08_09010</name>
</gene>
<organism evidence="3 4">
    <name type="scientific">Gemmatimonas aurantiaca</name>
    <dbReference type="NCBI Taxonomy" id="173480"/>
    <lineage>
        <taxon>Bacteria</taxon>
        <taxon>Pseudomonadati</taxon>
        <taxon>Gemmatimonadota</taxon>
        <taxon>Gemmatimonadia</taxon>
        <taxon>Gemmatimonadales</taxon>
        <taxon>Gemmatimonadaceae</taxon>
        <taxon>Gemmatimonas</taxon>
    </lineage>
</organism>
<feature type="compositionally biased region" description="Low complexity" evidence="1">
    <location>
        <begin position="1"/>
        <end position="10"/>
    </location>
</feature>
<proteinExistence type="predicted"/>
<feature type="transmembrane region" description="Helical" evidence="2">
    <location>
        <begin position="66"/>
        <end position="87"/>
    </location>
</feature>
<dbReference type="AlphaFoldDB" id="A0A3D4V936"/>
<evidence type="ECO:0000313" key="3">
    <source>
        <dbReference type="EMBL" id="HCT57334.1"/>
    </source>
</evidence>
<evidence type="ECO:0000256" key="2">
    <source>
        <dbReference type="SAM" id="Phobius"/>
    </source>
</evidence>
<accession>A0A3D4V936</accession>
<dbReference type="EMBL" id="DPIY01000009">
    <property type="protein sequence ID" value="HCT57334.1"/>
    <property type="molecule type" value="Genomic_DNA"/>
</dbReference>
<evidence type="ECO:0000256" key="1">
    <source>
        <dbReference type="SAM" id="MobiDB-lite"/>
    </source>
</evidence>
<protein>
    <submittedName>
        <fullName evidence="3">Uncharacterized protein</fullName>
    </submittedName>
</protein>
<evidence type="ECO:0000313" key="4">
    <source>
        <dbReference type="Proteomes" id="UP000264071"/>
    </source>
</evidence>
<feature type="region of interest" description="Disordered" evidence="1">
    <location>
        <begin position="1"/>
        <end position="21"/>
    </location>
</feature>
<sequence>MSSKPSSSPAPATPLPEDRVGRNIGVGCFTFFIGGVSGAMSAVGVGKLIGFFNRCTPSAGLPACEWWVFAGYGAVIGAVTLPVLALWRLRRADRAADAATTDRG</sequence>
<keyword evidence="2" id="KW-0812">Transmembrane</keyword>
<reference evidence="3 4" key="1">
    <citation type="journal article" date="2018" name="Nat. Biotechnol.">
        <title>A standardized bacterial taxonomy based on genome phylogeny substantially revises the tree of life.</title>
        <authorList>
            <person name="Parks D.H."/>
            <person name="Chuvochina M."/>
            <person name="Waite D.W."/>
            <person name="Rinke C."/>
            <person name="Skarshewski A."/>
            <person name="Chaumeil P.A."/>
            <person name="Hugenholtz P."/>
        </authorList>
    </citation>
    <scope>NUCLEOTIDE SEQUENCE [LARGE SCALE GENOMIC DNA]</scope>
    <source>
        <strain evidence="3">UBA8844</strain>
    </source>
</reference>
<comment type="caution">
    <text evidence="3">The sequence shown here is derived from an EMBL/GenBank/DDBJ whole genome shotgun (WGS) entry which is preliminary data.</text>
</comment>